<dbReference type="SUPFAM" id="SSF50129">
    <property type="entry name" value="GroES-like"/>
    <property type="match status" value="1"/>
</dbReference>
<name>A0A381X8R9_9ZZZZ</name>
<dbReference type="GO" id="GO:0044183">
    <property type="term" value="F:protein folding chaperone"/>
    <property type="evidence" value="ECO:0007669"/>
    <property type="project" value="InterPro"/>
</dbReference>
<sequence>MEKEDVWGGVVVEVGPGLPVSDPNSIEEEPWKTEMENVRYIPPQAETGDYALFLKKASVEINVEEKKYLIVPQAAILVIIREELTS</sequence>
<dbReference type="CDD" id="cd00320">
    <property type="entry name" value="cpn10"/>
    <property type="match status" value="1"/>
</dbReference>
<dbReference type="InterPro" id="IPR020818">
    <property type="entry name" value="Chaperonin_GroES"/>
</dbReference>
<evidence type="ECO:0008006" key="3">
    <source>
        <dbReference type="Google" id="ProtNLM"/>
    </source>
</evidence>
<gene>
    <name evidence="2" type="ORF">METZ01_LOCUS113487</name>
</gene>
<dbReference type="GO" id="GO:0005524">
    <property type="term" value="F:ATP binding"/>
    <property type="evidence" value="ECO:0007669"/>
    <property type="project" value="InterPro"/>
</dbReference>
<dbReference type="InterPro" id="IPR037124">
    <property type="entry name" value="Chaperonin_GroES_sf"/>
</dbReference>
<protein>
    <recommendedName>
        <fullName evidence="3">Chaperonin</fullName>
    </recommendedName>
</protein>
<evidence type="ECO:0000313" key="2">
    <source>
        <dbReference type="EMBL" id="SVA60633.1"/>
    </source>
</evidence>
<organism evidence="2">
    <name type="scientific">marine metagenome</name>
    <dbReference type="NCBI Taxonomy" id="408172"/>
    <lineage>
        <taxon>unclassified sequences</taxon>
        <taxon>metagenomes</taxon>
        <taxon>ecological metagenomes</taxon>
    </lineage>
</organism>
<reference evidence="2" key="1">
    <citation type="submission" date="2018-05" db="EMBL/GenBank/DDBJ databases">
        <authorList>
            <person name="Lanie J.A."/>
            <person name="Ng W.-L."/>
            <person name="Kazmierczak K.M."/>
            <person name="Andrzejewski T.M."/>
            <person name="Davidsen T.M."/>
            <person name="Wayne K.J."/>
            <person name="Tettelin H."/>
            <person name="Glass J.I."/>
            <person name="Rusch D."/>
            <person name="Podicherti R."/>
            <person name="Tsui H.-C.T."/>
            <person name="Winkler M.E."/>
        </authorList>
    </citation>
    <scope>NUCLEOTIDE SEQUENCE</scope>
</reference>
<evidence type="ECO:0000256" key="1">
    <source>
        <dbReference type="ARBA" id="ARBA00023186"/>
    </source>
</evidence>
<accession>A0A381X8R9</accession>
<keyword evidence="1" id="KW-0143">Chaperone</keyword>
<dbReference type="Gene3D" id="2.30.33.40">
    <property type="entry name" value="GroES chaperonin"/>
    <property type="match status" value="1"/>
</dbReference>
<dbReference type="InterPro" id="IPR011032">
    <property type="entry name" value="GroES-like_sf"/>
</dbReference>
<proteinExistence type="predicted"/>
<dbReference type="EMBL" id="UINC01014163">
    <property type="protein sequence ID" value="SVA60633.1"/>
    <property type="molecule type" value="Genomic_DNA"/>
</dbReference>
<dbReference type="AlphaFoldDB" id="A0A381X8R9"/>